<name>X1FIW8_9ZZZZ</name>
<comment type="caution">
    <text evidence="1">The sequence shown here is derived from an EMBL/GenBank/DDBJ whole genome shotgun (WGS) entry which is preliminary data.</text>
</comment>
<feature type="non-terminal residue" evidence="1">
    <location>
        <position position="1"/>
    </location>
</feature>
<gene>
    <name evidence="1" type="ORF">S01H4_67210</name>
</gene>
<accession>X1FIW8</accession>
<protein>
    <submittedName>
        <fullName evidence="1">Uncharacterized protein</fullName>
    </submittedName>
</protein>
<reference evidence="1" key="1">
    <citation type="journal article" date="2014" name="Front. Microbiol.">
        <title>High frequency of phylogenetically diverse reductive dehalogenase-homologous genes in deep subseafloor sedimentary metagenomes.</title>
        <authorList>
            <person name="Kawai M."/>
            <person name="Futagami T."/>
            <person name="Toyoda A."/>
            <person name="Takaki Y."/>
            <person name="Nishi S."/>
            <person name="Hori S."/>
            <person name="Arai W."/>
            <person name="Tsubouchi T."/>
            <person name="Morono Y."/>
            <person name="Uchiyama I."/>
            <person name="Ito T."/>
            <person name="Fujiyama A."/>
            <person name="Inagaki F."/>
            <person name="Takami H."/>
        </authorList>
    </citation>
    <scope>NUCLEOTIDE SEQUENCE</scope>
    <source>
        <strain evidence="1">Expedition CK06-06</strain>
    </source>
</reference>
<evidence type="ECO:0000313" key="1">
    <source>
        <dbReference type="EMBL" id="GAH20728.1"/>
    </source>
</evidence>
<feature type="non-terminal residue" evidence="1">
    <location>
        <position position="41"/>
    </location>
</feature>
<organism evidence="1">
    <name type="scientific">marine sediment metagenome</name>
    <dbReference type="NCBI Taxonomy" id="412755"/>
    <lineage>
        <taxon>unclassified sequences</taxon>
        <taxon>metagenomes</taxon>
        <taxon>ecological metagenomes</taxon>
    </lineage>
</organism>
<dbReference type="AlphaFoldDB" id="X1FIW8"/>
<proteinExistence type="predicted"/>
<dbReference type="EMBL" id="BART01042126">
    <property type="protein sequence ID" value="GAH20728.1"/>
    <property type="molecule type" value="Genomic_DNA"/>
</dbReference>
<sequence length="41" mass="4761">GDQCTVDYRYTNIYFSTSAFHYETDNGLTPFMTVPYITITN</sequence>